<evidence type="ECO:0000313" key="4">
    <source>
        <dbReference type="EMBL" id="OQU84689.1"/>
    </source>
</evidence>
<evidence type="ECO:0000256" key="1">
    <source>
        <dbReference type="ARBA" id="ARBA00022630"/>
    </source>
</evidence>
<feature type="domain" description="Berberine/berberine-like" evidence="3">
    <location>
        <begin position="265"/>
        <end position="322"/>
    </location>
</feature>
<organism evidence="4 5">
    <name type="scientific">Sorghum bicolor</name>
    <name type="common">Sorghum</name>
    <name type="synonym">Sorghum vulgare</name>
    <dbReference type="NCBI Taxonomy" id="4558"/>
    <lineage>
        <taxon>Eukaryota</taxon>
        <taxon>Viridiplantae</taxon>
        <taxon>Streptophyta</taxon>
        <taxon>Embryophyta</taxon>
        <taxon>Tracheophyta</taxon>
        <taxon>Spermatophyta</taxon>
        <taxon>Magnoliopsida</taxon>
        <taxon>Liliopsida</taxon>
        <taxon>Poales</taxon>
        <taxon>Poaceae</taxon>
        <taxon>PACMAD clade</taxon>
        <taxon>Panicoideae</taxon>
        <taxon>Andropogonodae</taxon>
        <taxon>Andropogoneae</taxon>
        <taxon>Sorghinae</taxon>
        <taxon>Sorghum</taxon>
    </lineage>
</organism>
<dbReference type="GO" id="GO:0050660">
    <property type="term" value="F:flavin adenine dinucleotide binding"/>
    <property type="evidence" value="ECO:0007669"/>
    <property type="project" value="InterPro"/>
</dbReference>
<sequence length="333" mass="37821">MHAIQQYYFMAVRKECDEDHASLLKTMTLRMSCNHISFANHSHTIGFLDSAAVPVPRIVFAFTVRRLVRHGDRRQPQATVRLLAKWLRVAHTLPDDLFVKAAMEPELDDASVRHLLVTFKSLFLGSNCNGTVAEMSTHLPELGVTAKDCRDMSWIQSMLYFYGCTSGQATAEGLLDRSLQPKDYYKFKLDYVTTPILVSVQAGLLARVVEDRGGSIDAHRRGYLYNVQYFVKWGGDANVSYEDAHLGWGVHRWMTPYATVSPRAAYVNFRDLDLGQNVDGETTYEAARAWGEMYFRGNFRRLAMVKAEVDPDQVFWSEQSIPPLFEVGEETGE</sequence>
<evidence type="ECO:0000259" key="3">
    <source>
        <dbReference type="Pfam" id="PF08031"/>
    </source>
</evidence>
<dbReference type="Gene3D" id="3.40.462.20">
    <property type="match status" value="1"/>
</dbReference>
<keyword evidence="2" id="KW-0274">FAD</keyword>
<dbReference type="InterPro" id="IPR016169">
    <property type="entry name" value="FAD-bd_PCMH_sub2"/>
</dbReference>
<dbReference type="PANTHER" id="PTHR32448">
    <property type="entry name" value="OS08G0158400 PROTEIN"/>
    <property type="match status" value="1"/>
</dbReference>
<gene>
    <name evidence="4" type="ORF">SORBI_3004G103901</name>
</gene>
<dbReference type="STRING" id="4558.A0A1Z5RM73"/>
<evidence type="ECO:0000256" key="2">
    <source>
        <dbReference type="ARBA" id="ARBA00022827"/>
    </source>
</evidence>
<dbReference type="Pfam" id="PF08031">
    <property type="entry name" value="BBE"/>
    <property type="match status" value="1"/>
</dbReference>
<dbReference type="EMBL" id="CM000763">
    <property type="protein sequence ID" value="OQU84689.1"/>
    <property type="molecule type" value="Genomic_DNA"/>
</dbReference>
<dbReference type="InParanoid" id="A0A1Z5RM73"/>
<reference evidence="4 5" key="1">
    <citation type="journal article" date="2009" name="Nature">
        <title>The Sorghum bicolor genome and the diversification of grasses.</title>
        <authorList>
            <person name="Paterson A.H."/>
            <person name="Bowers J.E."/>
            <person name="Bruggmann R."/>
            <person name="Dubchak I."/>
            <person name="Grimwood J."/>
            <person name="Gundlach H."/>
            <person name="Haberer G."/>
            <person name="Hellsten U."/>
            <person name="Mitros T."/>
            <person name="Poliakov A."/>
            <person name="Schmutz J."/>
            <person name="Spannagl M."/>
            <person name="Tang H."/>
            <person name="Wang X."/>
            <person name="Wicker T."/>
            <person name="Bharti A.K."/>
            <person name="Chapman J."/>
            <person name="Feltus F.A."/>
            <person name="Gowik U."/>
            <person name="Grigoriev I.V."/>
            <person name="Lyons E."/>
            <person name="Maher C.A."/>
            <person name="Martis M."/>
            <person name="Narechania A."/>
            <person name="Otillar R.P."/>
            <person name="Penning B.W."/>
            <person name="Salamov A.A."/>
            <person name="Wang Y."/>
            <person name="Zhang L."/>
            <person name="Carpita N.C."/>
            <person name="Freeling M."/>
            <person name="Gingle A.R."/>
            <person name="Hash C.T."/>
            <person name="Keller B."/>
            <person name="Klein P."/>
            <person name="Kresovich S."/>
            <person name="McCann M.C."/>
            <person name="Ming R."/>
            <person name="Peterson D.G."/>
            <person name="Mehboob-ur-Rahman"/>
            <person name="Ware D."/>
            <person name="Westhoff P."/>
            <person name="Mayer K.F."/>
            <person name="Messing J."/>
            <person name="Rokhsar D.S."/>
        </authorList>
    </citation>
    <scope>NUCLEOTIDE SEQUENCE [LARGE SCALE GENOMIC DNA]</scope>
    <source>
        <strain evidence="5">cv. BTx623</strain>
    </source>
</reference>
<keyword evidence="1" id="KW-0285">Flavoprotein</keyword>
<dbReference type="InterPro" id="IPR012951">
    <property type="entry name" value="BBE"/>
</dbReference>
<dbReference type="Gramene" id="OQU84689">
    <property type="protein sequence ID" value="OQU84689"/>
    <property type="gene ID" value="SORBI_3004G103901"/>
</dbReference>
<keyword evidence="5" id="KW-1185">Reference proteome</keyword>
<accession>A0A1Z5RM73</accession>
<dbReference type="AlphaFoldDB" id="A0A1Z5RM73"/>
<dbReference type="Gene3D" id="3.30.465.10">
    <property type="match status" value="1"/>
</dbReference>
<dbReference type="OMA" id="HIEWIRE"/>
<reference evidence="5" key="2">
    <citation type="journal article" date="2018" name="Plant J.">
        <title>The Sorghum bicolor reference genome: improved assembly, gene annotations, a transcriptome atlas, and signatures of genome organization.</title>
        <authorList>
            <person name="McCormick R.F."/>
            <person name="Truong S.K."/>
            <person name="Sreedasyam A."/>
            <person name="Jenkins J."/>
            <person name="Shu S."/>
            <person name="Sims D."/>
            <person name="Kennedy M."/>
            <person name="Amirebrahimi M."/>
            <person name="Weers B.D."/>
            <person name="McKinley B."/>
            <person name="Mattison A."/>
            <person name="Morishige D.T."/>
            <person name="Grimwood J."/>
            <person name="Schmutz J."/>
            <person name="Mullet J.E."/>
        </authorList>
    </citation>
    <scope>NUCLEOTIDE SEQUENCE [LARGE SCALE GENOMIC DNA]</scope>
    <source>
        <strain evidence="5">cv. BTx623</strain>
    </source>
</reference>
<dbReference type="Proteomes" id="UP000000768">
    <property type="component" value="Chromosome 4"/>
</dbReference>
<name>A0A1Z5RM73_SORBI</name>
<evidence type="ECO:0000313" key="5">
    <source>
        <dbReference type="Proteomes" id="UP000000768"/>
    </source>
</evidence>
<proteinExistence type="predicted"/>
<protein>
    <recommendedName>
        <fullName evidence="3">Berberine/berberine-like domain-containing protein</fullName>
    </recommendedName>
</protein>
<dbReference type="GO" id="GO:0016491">
    <property type="term" value="F:oxidoreductase activity"/>
    <property type="evidence" value="ECO:0007669"/>
    <property type="project" value="InterPro"/>
</dbReference>